<proteinExistence type="predicted"/>
<keyword evidence="1" id="KW-1133">Transmembrane helix</keyword>
<organism evidence="2 3">
    <name type="scientific">Adhaeribacter arboris</name>
    <dbReference type="NCBI Taxonomy" id="2072846"/>
    <lineage>
        <taxon>Bacteria</taxon>
        <taxon>Pseudomonadati</taxon>
        <taxon>Bacteroidota</taxon>
        <taxon>Cytophagia</taxon>
        <taxon>Cytophagales</taxon>
        <taxon>Hymenobacteraceae</taxon>
        <taxon>Adhaeribacter</taxon>
    </lineage>
</organism>
<accession>A0A2T2YEC5</accession>
<protein>
    <recommendedName>
        <fullName evidence="4">DUF4149 domain-containing protein</fullName>
    </recommendedName>
</protein>
<dbReference type="Proteomes" id="UP000240357">
    <property type="component" value="Unassembled WGS sequence"/>
</dbReference>
<keyword evidence="1" id="KW-0812">Transmembrane</keyword>
<feature type="transmembrane region" description="Helical" evidence="1">
    <location>
        <begin position="116"/>
        <end position="136"/>
    </location>
</feature>
<evidence type="ECO:0000313" key="3">
    <source>
        <dbReference type="Proteomes" id="UP000240357"/>
    </source>
</evidence>
<evidence type="ECO:0008006" key="4">
    <source>
        <dbReference type="Google" id="ProtNLM"/>
    </source>
</evidence>
<name>A0A2T2YEC5_9BACT</name>
<evidence type="ECO:0000313" key="2">
    <source>
        <dbReference type="EMBL" id="PSR53865.1"/>
    </source>
</evidence>
<reference evidence="2 3" key="1">
    <citation type="submission" date="2018-03" db="EMBL/GenBank/DDBJ databases">
        <title>Adhaeribacter sp. HMF7605 Genome sequencing and assembly.</title>
        <authorList>
            <person name="Kang H."/>
            <person name="Kang J."/>
            <person name="Cha I."/>
            <person name="Kim H."/>
            <person name="Joh K."/>
        </authorList>
    </citation>
    <scope>NUCLEOTIDE SEQUENCE [LARGE SCALE GENOMIC DNA]</scope>
    <source>
        <strain evidence="2 3">HMF7605</strain>
    </source>
</reference>
<sequence length="146" mass="17304">MTRIYYLPFLAFLAFLLLILLFSFNFATSVDPGWHTTIFPSYFIWTLVLLLVLSFSIIGYWLVLKQINKFNWTLFIIHLLLTVSTVIFVKFPSIFLDVPGTEQEELIKNIFFRIQLISWCYGLFMAGQILFLVYFIRVIRTRPLKT</sequence>
<feature type="transmembrane region" description="Helical" evidence="1">
    <location>
        <begin position="75"/>
        <end position="96"/>
    </location>
</feature>
<dbReference type="AlphaFoldDB" id="A0A2T2YEC5"/>
<evidence type="ECO:0000256" key="1">
    <source>
        <dbReference type="SAM" id="Phobius"/>
    </source>
</evidence>
<gene>
    <name evidence="2" type="ORF">AHMF7605_10220</name>
</gene>
<feature type="transmembrane region" description="Helical" evidence="1">
    <location>
        <begin position="43"/>
        <end position="63"/>
    </location>
</feature>
<comment type="caution">
    <text evidence="2">The sequence shown here is derived from an EMBL/GenBank/DDBJ whole genome shotgun (WGS) entry which is preliminary data.</text>
</comment>
<keyword evidence="1" id="KW-0472">Membrane</keyword>
<dbReference type="EMBL" id="PYFT01000001">
    <property type="protein sequence ID" value="PSR53865.1"/>
    <property type="molecule type" value="Genomic_DNA"/>
</dbReference>
<keyword evidence="3" id="KW-1185">Reference proteome</keyword>